<keyword evidence="3" id="KW-1185">Reference proteome</keyword>
<dbReference type="InterPro" id="IPR050982">
    <property type="entry name" value="Auxin_biosynth/cation_transpt"/>
</dbReference>
<dbReference type="GO" id="GO:0004497">
    <property type="term" value="F:monooxygenase activity"/>
    <property type="evidence" value="ECO:0007669"/>
    <property type="project" value="TreeGrafter"/>
</dbReference>
<evidence type="ECO:0000313" key="3">
    <source>
        <dbReference type="Proteomes" id="UP000604083"/>
    </source>
</evidence>
<dbReference type="Pfam" id="PF13738">
    <property type="entry name" value="Pyr_redox_3"/>
    <property type="match status" value="1"/>
</dbReference>
<accession>A0A934RN52</accession>
<evidence type="ECO:0000313" key="2">
    <source>
        <dbReference type="EMBL" id="MBK1834862.1"/>
    </source>
</evidence>
<dbReference type="EMBL" id="JAENIO010000034">
    <property type="protein sequence ID" value="MBK1834862.1"/>
    <property type="molecule type" value="Genomic_DNA"/>
</dbReference>
<sequence length="401" mass="43402">MSSPAITRTRVLIVGAGPAGLGTALALKKAGVSDPLVVDAREVGAAFRAWPKGMSLLTPSFFGNAFGLTDLNSIDPDSSPADFLHTQHPTGAGYAHYLEAVVAHFQIRVRTGVAVTTVEKNTAGFVVETSQGPIHADFLVWAAGQFFSPRERDFPGSQHALHSSRVKDWSTLAGDHFTIIGGYESGIDAALNLVNNGKSVRLISRGEPWASDHPDPSRSLSPRTLDRLRELLKSPEKARRLEFMKDTTIHRIEAGDGFWTLRDQDDIPLAATTRPILANGFESGLGIVSELFAHNRHGNPIFTEEADESTLTPGLFYSGPALVHRNALFCFIYKFRARFGVVAGEIARRLGVPGVEENLQSYTKAGFRNTDLDCCTTCECAIEPDESAQAQTPQPASFAQA</sequence>
<dbReference type="PANTHER" id="PTHR43539:SF89">
    <property type="entry name" value="NAD(P)-BINDING DOMAIN-CONTAINING PROTEIN"/>
    <property type="match status" value="1"/>
</dbReference>
<gene>
    <name evidence="2" type="ORF">JIN78_12400</name>
</gene>
<dbReference type="RefSeq" id="WP_200392294.1">
    <property type="nucleotide sequence ID" value="NZ_JAENIO010000034.1"/>
</dbReference>
<organism evidence="2 3">
    <name type="scientific">Roseibacillus ishigakijimensis</name>
    <dbReference type="NCBI Taxonomy" id="454146"/>
    <lineage>
        <taxon>Bacteria</taxon>
        <taxon>Pseudomonadati</taxon>
        <taxon>Verrucomicrobiota</taxon>
        <taxon>Verrucomicrobiia</taxon>
        <taxon>Verrucomicrobiales</taxon>
        <taxon>Verrucomicrobiaceae</taxon>
        <taxon>Roseibacillus</taxon>
    </lineage>
</organism>
<dbReference type="Proteomes" id="UP000604083">
    <property type="component" value="Unassembled WGS sequence"/>
</dbReference>
<comment type="caution">
    <text evidence="2">The sequence shown here is derived from an EMBL/GenBank/DDBJ whole genome shotgun (WGS) entry which is preliminary data.</text>
</comment>
<evidence type="ECO:0000256" key="1">
    <source>
        <dbReference type="ARBA" id="ARBA00023002"/>
    </source>
</evidence>
<reference evidence="2" key="1">
    <citation type="submission" date="2021-01" db="EMBL/GenBank/DDBJ databases">
        <title>Modified the classification status of verrucomicrobia.</title>
        <authorList>
            <person name="Feng X."/>
        </authorList>
    </citation>
    <scope>NUCLEOTIDE SEQUENCE</scope>
    <source>
        <strain evidence="2">KCTC 12986</strain>
    </source>
</reference>
<dbReference type="GO" id="GO:0050660">
    <property type="term" value="F:flavin adenine dinucleotide binding"/>
    <property type="evidence" value="ECO:0007669"/>
    <property type="project" value="TreeGrafter"/>
</dbReference>
<keyword evidence="1" id="KW-0560">Oxidoreductase</keyword>
<dbReference type="InterPro" id="IPR036188">
    <property type="entry name" value="FAD/NAD-bd_sf"/>
</dbReference>
<dbReference type="PANTHER" id="PTHR43539">
    <property type="entry name" value="FLAVIN-BINDING MONOOXYGENASE-LIKE PROTEIN (AFU_ORTHOLOGUE AFUA_4G09220)"/>
    <property type="match status" value="1"/>
</dbReference>
<proteinExistence type="predicted"/>
<dbReference type="PRINTS" id="PR00419">
    <property type="entry name" value="ADXRDTASE"/>
</dbReference>
<protein>
    <submittedName>
        <fullName evidence="2">NAD(P)-binding domain-containing protein</fullName>
    </submittedName>
</protein>
<name>A0A934RN52_9BACT</name>
<dbReference type="Gene3D" id="3.50.50.60">
    <property type="entry name" value="FAD/NAD(P)-binding domain"/>
    <property type="match status" value="2"/>
</dbReference>
<dbReference type="AlphaFoldDB" id="A0A934RN52"/>
<dbReference type="SUPFAM" id="SSF51905">
    <property type="entry name" value="FAD/NAD(P)-binding domain"/>
    <property type="match status" value="1"/>
</dbReference>